<organism evidence="1 2">
    <name type="scientific">Oryzias melastigma</name>
    <name type="common">Marine medaka</name>
    <dbReference type="NCBI Taxonomy" id="30732"/>
    <lineage>
        <taxon>Eukaryota</taxon>
        <taxon>Metazoa</taxon>
        <taxon>Chordata</taxon>
        <taxon>Craniata</taxon>
        <taxon>Vertebrata</taxon>
        <taxon>Euteleostomi</taxon>
        <taxon>Actinopterygii</taxon>
        <taxon>Neopterygii</taxon>
        <taxon>Teleostei</taxon>
        <taxon>Neoteleostei</taxon>
        <taxon>Acanthomorphata</taxon>
        <taxon>Ovalentaria</taxon>
        <taxon>Atherinomorphae</taxon>
        <taxon>Beloniformes</taxon>
        <taxon>Adrianichthyidae</taxon>
        <taxon>Oryziinae</taxon>
        <taxon>Oryzias</taxon>
    </lineage>
</organism>
<dbReference type="Gene3D" id="1.20.5.490">
    <property type="entry name" value="Single helix bin"/>
    <property type="match status" value="1"/>
</dbReference>
<reference evidence="1" key="2">
    <citation type="submission" date="2025-09" db="UniProtKB">
        <authorList>
            <consortium name="Ensembl"/>
        </authorList>
    </citation>
    <scope>IDENTIFICATION</scope>
</reference>
<evidence type="ECO:0000313" key="1">
    <source>
        <dbReference type="Ensembl" id="ENSOMEP00000033672.1"/>
    </source>
</evidence>
<dbReference type="GO" id="GO:0006357">
    <property type="term" value="P:regulation of transcription by RNA polymerase II"/>
    <property type="evidence" value="ECO:0007669"/>
    <property type="project" value="InterPro"/>
</dbReference>
<accession>A0A3B3DU47</accession>
<dbReference type="Ensembl" id="ENSOMET00000035106.1">
    <property type="protein sequence ID" value="ENSOMEP00000033672.1"/>
    <property type="gene ID" value="ENSOMEG00000019792.1"/>
</dbReference>
<dbReference type="InterPro" id="IPR000580">
    <property type="entry name" value="TSC22/Bun"/>
</dbReference>
<evidence type="ECO:0000313" key="2">
    <source>
        <dbReference type="Proteomes" id="UP000261560"/>
    </source>
</evidence>
<protein>
    <submittedName>
        <fullName evidence="1">Uncharacterized protein</fullName>
    </submittedName>
</protein>
<keyword evidence="2" id="KW-1185">Reference proteome</keyword>
<proteinExistence type="predicted"/>
<dbReference type="GeneTree" id="ENSGT00940000180969"/>
<dbReference type="Pfam" id="PF01166">
    <property type="entry name" value="TSC22"/>
    <property type="match status" value="1"/>
</dbReference>
<dbReference type="STRING" id="30732.ENSOMEP00000033672"/>
<name>A0A3B3DU47_ORYME</name>
<dbReference type="AlphaFoldDB" id="A0A3B3DU47"/>
<dbReference type="Proteomes" id="UP000261560">
    <property type="component" value="Unplaced"/>
</dbReference>
<dbReference type="PaxDb" id="30732-ENSOMEP00000033672"/>
<sequence length="90" mass="10261">MKTHLVMMVQEEAELLRDQITELSFRNQQLQRENLFLKGTSLPPTATGDLSCLVLSDYITHQPCVADKPTGSLSGKLLKVWYSLNFLNFF</sequence>
<reference evidence="1" key="1">
    <citation type="submission" date="2025-08" db="UniProtKB">
        <authorList>
            <consortium name="Ensembl"/>
        </authorList>
    </citation>
    <scope>IDENTIFICATION</scope>
</reference>
<dbReference type="SUPFAM" id="SSF58026">
    <property type="entry name" value="Delta-sleep-inducing peptide immunoreactive peptide"/>
    <property type="match status" value="1"/>
</dbReference>